<protein>
    <submittedName>
        <fullName evidence="2">Uncharacterized protein</fullName>
    </submittedName>
</protein>
<name>S7Z8N2_PENO1</name>
<proteinExistence type="predicted"/>
<accession>S7Z8N2</accession>
<sequence length="143" mass="16213">MDSFDIFWEFEDLERQALIDRLIELDDALSSVARASLFALRFCDIDIFRRAVKPEEKDFTWTLNASCSPGQVIMLGFNAKLRRINPEDAAGRIEAIEEPKTPEAEIYRSSVVVLSRLSVSSNFSARTQSPRRGGDVKKLELSN</sequence>
<reference evidence="2 3" key="1">
    <citation type="journal article" date="2013" name="PLoS ONE">
        <title>Genomic and secretomic analyses reveal unique features of the lignocellulolytic enzyme system of Penicillium decumbens.</title>
        <authorList>
            <person name="Liu G."/>
            <person name="Zhang L."/>
            <person name="Wei X."/>
            <person name="Zou G."/>
            <person name="Qin Y."/>
            <person name="Ma L."/>
            <person name="Li J."/>
            <person name="Zheng H."/>
            <person name="Wang S."/>
            <person name="Wang C."/>
            <person name="Xun L."/>
            <person name="Zhao G.-P."/>
            <person name="Zhou Z."/>
            <person name="Qu Y."/>
        </authorList>
    </citation>
    <scope>NUCLEOTIDE SEQUENCE [LARGE SCALE GENOMIC DNA]</scope>
    <source>
        <strain evidence="3">114-2 / CGMCC 5302</strain>
    </source>
</reference>
<keyword evidence="3" id="KW-1185">Reference proteome</keyword>
<dbReference type="Proteomes" id="UP000019376">
    <property type="component" value="Unassembled WGS sequence"/>
</dbReference>
<evidence type="ECO:0000313" key="2">
    <source>
        <dbReference type="EMBL" id="EPS26940.1"/>
    </source>
</evidence>
<evidence type="ECO:0000256" key="1">
    <source>
        <dbReference type="SAM" id="MobiDB-lite"/>
    </source>
</evidence>
<dbReference type="HOGENOM" id="CLU_1806865_0_0_1"/>
<feature type="compositionally biased region" description="Basic and acidic residues" evidence="1">
    <location>
        <begin position="132"/>
        <end position="143"/>
    </location>
</feature>
<dbReference type="OrthoDB" id="5416097at2759"/>
<feature type="region of interest" description="Disordered" evidence="1">
    <location>
        <begin position="121"/>
        <end position="143"/>
    </location>
</feature>
<dbReference type="AlphaFoldDB" id="S7Z8N2"/>
<organism evidence="2 3">
    <name type="scientific">Penicillium oxalicum (strain 114-2 / CGMCC 5302)</name>
    <name type="common">Penicillium decumbens</name>
    <dbReference type="NCBI Taxonomy" id="933388"/>
    <lineage>
        <taxon>Eukaryota</taxon>
        <taxon>Fungi</taxon>
        <taxon>Dikarya</taxon>
        <taxon>Ascomycota</taxon>
        <taxon>Pezizomycotina</taxon>
        <taxon>Eurotiomycetes</taxon>
        <taxon>Eurotiomycetidae</taxon>
        <taxon>Eurotiales</taxon>
        <taxon>Aspergillaceae</taxon>
        <taxon>Penicillium</taxon>
    </lineage>
</organism>
<gene>
    <name evidence="2" type="ORF">PDE_01880</name>
</gene>
<evidence type="ECO:0000313" key="3">
    <source>
        <dbReference type="Proteomes" id="UP000019376"/>
    </source>
</evidence>
<dbReference type="EMBL" id="KB644409">
    <property type="protein sequence ID" value="EPS26940.1"/>
    <property type="molecule type" value="Genomic_DNA"/>
</dbReference>